<dbReference type="Pfam" id="PF10908">
    <property type="entry name" value="Tlde1_dom"/>
    <property type="match status" value="1"/>
</dbReference>
<protein>
    <recommendedName>
        <fullName evidence="2">Tlde1 domain-containing protein</fullName>
    </recommendedName>
</protein>
<dbReference type="RefSeq" id="WP_092675450.1">
    <property type="nucleotide sequence ID" value="NZ_FOGC01000006.1"/>
</dbReference>
<evidence type="ECO:0000259" key="2">
    <source>
        <dbReference type="Pfam" id="PF10908"/>
    </source>
</evidence>
<feature type="domain" description="Tlde1" evidence="2">
    <location>
        <begin position="23"/>
        <end position="101"/>
    </location>
</feature>
<sequence length="120" mass="13048">MAWEYNVATHTFTRNGETYTADYAGATGYKNDSSQECVSGKGPLPRGTYTIGSPHNSPHTGKYTLDLTPNLSNAMCGRSAFRIHGASRRHPLDSSEGCIIAPISVRKSIWASGDRELKVK</sequence>
<dbReference type="Proteomes" id="UP000242515">
    <property type="component" value="Unassembled WGS sequence"/>
</dbReference>
<dbReference type="Gene3D" id="2.40.440.10">
    <property type="entry name" value="L,D-transpeptidase catalytic domain-like"/>
    <property type="match status" value="1"/>
</dbReference>
<feature type="region of interest" description="Disordered" evidence="1">
    <location>
        <begin position="32"/>
        <end position="58"/>
    </location>
</feature>
<dbReference type="EMBL" id="FOGC01000006">
    <property type="protein sequence ID" value="SEQ72897.1"/>
    <property type="molecule type" value="Genomic_DNA"/>
</dbReference>
<evidence type="ECO:0000313" key="3">
    <source>
        <dbReference type="EMBL" id="SEQ72897.1"/>
    </source>
</evidence>
<evidence type="ECO:0000256" key="1">
    <source>
        <dbReference type="SAM" id="MobiDB-lite"/>
    </source>
</evidence>
<proteinExistence type="predicted"/>
<dbReference type="AlphaFoldDB" id="A0A1H9IEC1"/>
<evidence type="ECO:0000313" key="4">
    <source>
        <dbReference type="Proteomes" id="UP000242515"/>
    </source>
</evidence>
<keyword evidence="4" id="KW-1185">Reference proteome</keyword>
<name>A0A1H9IEC1_9GAMM</name>
<accession>A0A1H9IEC1</accession>
<reference evidence="4" key="1">
    <citation type="submission" date="2016-10" db="EMBL/GenBank/DDBJ databases">
        <authorList>
            <person name="Varghese N."/>
            <person name="Submissions S."/>
        </authorList>
    </citation>
    <scope>NUCLEOTIDE SEQUENCE [LARGE SCALE GENOMIC DNA]</scope>
    <source>
        <strain evidence="4">8N4</strain>
    </source>
</reference>
<dbReference type="OrthoDB" id="7569468at2"/>
<organism evidence="3 4">
    <name type="scientific">Rosenbergiella nectarea</name>
    <dbReference type="NCBI Taxonomy" id="988801"/>
    <lineage>
        <taxon>Bacteria</taxon>
        <taxon>Pseudomonadati</taxon>
        <taxon>Pseudomonadota</taxon>
        <taxon>Gammaproteobacteria</taxon>
        <taxon>Enterobacterales</taxon>
        <taxon>Erwiniaceae</taxon>
        <taxon>Rosenbergiella</taxon>
    </lineage>
</organism>
<dbReference type="InterPro" id="IPR021225">
    <property type="entry name" value="Tlde1_dom"/>
</dbReference>
<dbReference type="InterPro" id="IPR038063">
    <property type="entry name" value="Transpep_catalytic_dom"/>
</dbReference>
<dbReference type="STRING" id="988801.SAMN05216522_10612"/>
<gene>
    <name evidence="3" type="ORF">SAMN05216522_10612</name>
</gene>